<proteinExistence type="predicted"/>
<dbReference type="Proteomes" id="UP000294739">
    <property type="component" value="Unassembled WGS sequence"/>
</dbReference>
<keyword evidence="1" id="KW-0732">Signal</keyword>
<gene>
    <name evidence="2" type="ORF">E1269_21720</name>
</gene>
<dbReference type="EMBL" id="SMKZ01000036">
    <property type="protein sequence ID" value="TDE02416.1"/>
    <property type="molecule type" value="Genomic_DNA"/>
</dbReference>
<reference evidence="2 3" key="1">
    <citation type="submission" date="2019-03" db="EMBL/GenBank/DDBJ databases">
        <title>Draft genome sequences of novel Actinobacteria.</title>
        <authorList>
            <person name="Sahin N."/>
            <person name="Ay H."/>
            <person name="Saygin H."/>
        </authorList>
    </citation>
    <scope>NUCLEOTIDE SEQUENCE [LARGE SCALE GENOMIC DNA]</scope>
    <source>
        <strain evidence="2 3">5K138</strain>
    </source>
</reference>
<protein>
    <submittedName>
        <fullName evidence="2">Galactose oxidase</fullName>
    </submittedName>
</protein>
<dbReference type="Gene3D" id="2.120.10.80">
    <property type="entry name" value="Kelch-type beta propeller"/>
    <property type="match status" value="1"/>
</dbReference>
<dbReference type="SUPFAM" id="SSF117281">
    <property type="entry name" value="Kelch motif"/>
    <property type="match status" value="1"/>
</dbReference>
<dbReference type="InParanoid" id="A0A4R5CQJ2"/>
<feature type="signal peptide" evidence="1">
    <location>
        <begin position="1"/>
        <end position="22"/>
    </location>
</feature>
<evidence type="ECO:0000313" key="2">
    <source>
        <dbReference type="EMBL" id="TDE02416.1"/>
    </source>
</evidence>
<organism evidence="2 3">
    <name type="scientific">Jiangella asiatica</name>
    <dbReference type="NCBI Taxonomy" id="2530372"/>
    <lineage>
        <taxon>Bacteria</taxon>
        <taxon>Bacillati</taxon>
        <taxon>Actinomycetota</taxon>
        <taxon>Actinomycetes</taxon>
        <taxon>Jiangellales</taxon>
        <taxon>Jiangellaceae</taxon>
        <taxon>Jiangella</taxon>
    </lineage>
</organism>
<accession>A0A4R5CQJ2</accession>
<keyword evidence="3" id="KW-1185">Reference proteome</keyword>
<dbReference type="InterPro" id="IPR015915">
    <property type="entry name" value="Kelch-typ_b-propeller"/>
</dbReference>
<evidence type="ECO:0000256" key="1">
    <source>
        <dbReference type="SAM" id="SignalP"/>
    </source>
</evidence>
<sequence>MTQLSRRRTLALGAAATGAAWAAGTVPAGATGTTGAAGERGASWTQLADVPPNTTDWHEAVPVGEPYWGQPGLAGPIAGTHGDHLIVAGGANFPEPARTATRTNTLGKVYWTDAFVLRRDGDDHRWLDTDLRLPDAVGYAATVSTDDGMLVIGGEGFRGGPAGTAQRPAEKFADVYYLRWNAGRGTLEREDLPDLPRPMSYAVAGIVDDVVYVAEGADFVALDLDRPDRGWTALPTWPGDPRTVAVGAAQDGRFYVMSGRAQHADKSWTFYRDAYAYEPRRHGWRRVADLPWCVTAGLAHAVGRTGIVVAGGDKDIDRWNLIEHHVALRNAAAPGSEEWNRHNDVVTWIYDHHTGFNVEVLRYDTRRDRWQPDGFFPGPPPATTPAVDWDGDLVVASGEIGPGIRTPRVWKARF</sequence>
<feature type="chain" id="PRO_5039497992" evidence="1">
    <location>
        <begin position="23"/>
        <end position="414"/>
    </location>
</feature>
<dbReference type="InterPro" id="IPR006311">
    <property type="entry name" value="TAT_signal"/>
</dbReference>
<comment type="caution">
    <text evidence="2">The sequence shown here is derived from an EMBL/GenBank/DDBJ whole genome shotgun (WGS) entry which is preliminary data.</text>
</comment>
<dbReference type="AlphaFoldDB" id="A0A4R5CQJ2"/>
<dbReference type="Pfam" id="PF24996">
    <property type="entry name" value="NANM"/>
    <property type="match status" value="2"/>
</dbReference>
<dbReference type="InterPro" id="IPR056734">
    <property type="entry name" value="NANM"/>
</dbReference>
<name>A0A4R5CQJ2_9ACTN</name>
<dbReference type="PROSITE" id="PS51318">
    <property type="entry name" value="TAT"/>
    <property type="match status" value="1"/>
</dbReference>
<dbReference type="OrthoDB" id="198899at2"/>
<evidence type="ECO:0000313" key="3">
    <source>
        <dbReference type="Proteomes" id="UP000294739"/>
    </source>
</evidence>
<dbReference type="RefSeq" id="WP_131898442.1">
    <property type="nucleotide sequence ID" value="NZ_SMKZ01000036.1"/>
</dbReference>